<feature type="domain" description="Bifunctional inhibitor/plant lipid transfer protein/seed storage helical" evidence="4">
    <location>
        <begin position="33"/>
        <end position="120"/>
    </location>
</feature>
<protein>
    <recommendedName>
        <fullName evidence="2">Non-specific lipid-transfer protein</fullName>
    </recommendedName>
</protein>
<dbReference type="Proteomes" id="UP001279734">
    <property type="component" value="Unassembled WGS sequence"/>
</dbReference>
<sequence>MASRSTLLKLTFVVAMVLAVVVLPPPADAAISCSQVLGYLRPCIGYVTGSVPGKVPPAVCCTGIKSLNSAAKVTPDRQAVCRCLKQLANGFGSGPVNRAGAVPGKCGVNIPFKISLSTDCSKVR</sequence>
<dbReference type="PRINTS" id="PR00382">
    <property type="entry name" value="LIPIDTRNSFER"/>
</dbReference>
<gene>
    <name evidence="5" type="ORF">Nepgr_011861</name>
</gene>
<keyword evidence="2" id="KW-0813">Transport</keyword>
<evidence type="ECO:0000256" key="1">
    <source>
        <dbReference type="ARBA" id="ARBA00009748"/>
    </source>
</evidence>
<dbReference type="SMART" id="SM00499">
    <property type="entry name" value="AAI"/>
    <property type="match status" value="1"/>
</dbReference>
<dbReference type="EMBL" id="BSYO01000009">
    <property type="protein sequence ID" value="GMH10020.1"/>
    <property type="molecule type" value="Genomic_DNA"/>
</dbReference>
<dbReference type="PROSITE" id="PS00597">
    <property type="entry name" value="PLANT_LTP"/>
    <property type="match status" value="1"/>
</dbReference>
<organism evidence="5 6">
    <name type="scientific">Nepenthes gracilis</name>
    <name type="common">Slender pitcher plant</name>
    <dbReference type="NCBI Taxonomy" id="150966"/>
    <lineage>
        <taxon>Eukaryota</taxon>
        <taxon>Viridiplantae</taxon>
        <taxon>Streptophyta</taxon>
        <taxon>Embryophyta</taxon>
        <taxon>Tracheophyta</taxon>
        <taxon>Spermatophyta</taxon>
        <taxon>Magnoliopsida</taxon>
        <taxon>eudicotyledons</taxon>
        <taxon>Gunneridae</taxon>
        <taxon>Pentapetalae</taxon>
        <taxon>Caryophyllales</taxon>
        <taxon>Nepenthaceae</taxon>
        <taxon>Nepenthes</taxon>
    </lineage>
</organism>
<evidence type="ECO:0000259" key="4">
    <source>
        <dbReference type="SMART" id="SM00499"/>
    </source>
</evidence>
<dbReference type="Pfam" id="PF00234">
    <property type="entry name" value="Tryp_alpha_amyl"/>
    <property type="match status" value="1"/>
</dbReference>
<dbReference type="Gene3D" id="1.10.110.10">
    <property type="entry name" value="Plant lipid-transfer and hydrophobic proteins"/>
    <property type="match status" value="1"/>
</dbReference>
<dbReference type="SUPFAM" id="SSF47699">
    <property type="entry name" value="Bifunctional inhibitor/lipid-transfer protein/seed storage 2S albumin"/>
    <property type="match status" value="1"/>
</dbReference>
<evidence type="ECO:0000256" key="2">
    <source>
        <dbReference type="RuleBase" id="RU000628"/>
    </source>
</evidence>
<dbReference type="GO" id="GO:0008289">
    <property type="term" value="F:lipid binding"/>
    <property type="evidence" value="ECO:0007669"/>
    <property type="project" value="UniProtKB-KW"/>
</dbReference>
<evidence type="ECO:0000313" key="6">
    <source>
        <dbReference type="Proteomes" id="UP001279734"/>
    </source>
</evidence>
<evidence type="ECO:0000256" key="3">
    <source>
        <dbReference type="SAM" id="SignalP"/>
    </source>
</evidence>
<comment type="similarity">
    <text evidence="1 2">Belongs to the plant LTP family.</text>
</comment>
<keyword evidence="2" id="KW-0446">Lipid-binding</keyword>
<accession>A0AAD3XMS1</accession>
<dbReference type="PANTHER" id="PTHR33076">
    <property type="entry name" value="NON-SPECIFIC LIPID-TRANSFER PROTEIN 2-RELATED"/>
    <property type="match status" value="1"/>
</dbReference>
<feature type="chain" id="PRO_5042085765" description="Non-specific lipid-transfer protein" evidence="3">
    <location>
        <begin position="30"/>
        <end position="124"/>
    </location>
</feature>
<keyword evidence="3" id="KW-0732">Signal</keyword>
<dbReference type="AlphaFoldDB" id="A0AAD3XMS1"/>
<name>A0AAD3XMS1_NEPGR</name>
<dbReference type="GO" id="GO:0006869">
    <property type="term" value="P:lipid transport"/>
    <property type="evidence" value="ECO:0007669"/>
    <property type="project" value="InterPro"/>
</dbReference>
<feature type="signal peptide" evidence="3">
    <location>
        <begin position="1"/>
        <end position="29"/>
    </location>
</feature>
<proteinExistence type="inferred from homology"/>
<dbReference type="CDD" id="cd01960">
    <property type="entry name" value="nsLTP1"/>
    <property type="match status" value="1"/>
</dbReference>
<evidence type="ECO:0000313" key="5">
    <source>
        <dbReference type="EMBL" id="GMH10020.1"/>
    </source>
</evidence>
<comment type="function">
    <text evidence="2">Plant non-specific lipid-transfer proteins transfer phospholipids as well as galactolipids across membranes. May play a role in wax or cutin deposition in the cell walls of expanding epidermal cells and certain secretory tissues.</text>
</comment>
<reference evidence="5" key="1">
    <citation type="submission" date="2023-05" db="EMBL/GenBank/DDBJ databases">
        <title>Nepenthes gracilis genome sequencing.</title>
        <authorList>
            <person name="Fukushima K."/>
        </authorList>
    </citation>
    <scope>NUCLEOTIDE SEQUENCE</scope>
    <source>
        <strain evidence="5">SING2019-196</strain>
    </source>
</reference>
<dbReference type="InterPro" id="IPR000528">
    <property type="entry name" value="Plant_nsLTP"/>
</dbReference>
<dbReference type="InterPro" id="IPR036312">
    <property type="entry name" value="Bifun_inhib/LTP/seed_sf"/>
</dbReference>
<dbReference type="InterPro" id="IPR016140">
    <property type="entry name" value="Bifunc_inhib/LTP/seed_store"/>
</dbReference>
<keyword evidence="6" id="KW-1185">Reference proteome</keyword>
<comment type="caution">
    <text evidence="5">The sequence shown here is derived from an EMBL/GenBank/DDBJ whole genome shotgun (WGS) entry which is preliminary data.</text>
</comment>